<organism evidence="2">
    <name type="scientific">Trypanosoma brucei</name>
    <dbReference type="NCBI Taxonomy" id="5691"/>
    <lineage>
        <taxon>Eukaryota</taxon>
        <taxon>Discoba</taxon>
        <taxon>Euglenozoa</taxon>
        <taxon>Kinetoplastea</taxon>
        <taxon>Metakinetoplastina</taxon>
        <taxon>Trypanosomatida</taxon>
        <taxon>Trypanosomatidae</taxon>
        <taxon>Trypanosoma</taxon>
    </lineage>
</organism>
<feature type="compositionally biased region" description="Polar residues" evidence="1">
    <location>
        <begin position="1"/>
        <end position="19"/>
    </location>
</feature>
<feature type="region of interest" description="Disordered" evidence="1">
    <location>
        <begin position="1"/>
        <end position="45"/>
    </location>
</feature>
<name>A0A1V0FYR6_9TRYP</name>
<evidence type="ECO:0000256" key="1">
    <source>
        <dbReference type="SAM" id="MobiDB-lite"/>
    </source>
</evidence>
<protein>
    <submittedName>
        <fullName evidence="2">Variant surface glycoprotein</fullName>
    </submittedName>
</protein>
<dbReference type="EMBL" id="KY404777">
    <property type="protein sequence ID" value="ARB51028.1"/>
    <property type="molecule type" value="Genomic_DNA"/>
</dbReference>
<feature type="compositionally biased region" description="Basic and acidic residues" evidence="1">
    <location>
        <begin position="197"/>
        <end position="213"/>
    </location>
</feature>
<sequence length="221" mass="23761">MCTATSGASTVESSVTHQAPDTAKLKGTTGCVTTPNVETPPSIGNTDDVHTSAVNTAQRLAQAPLAVKTELLKQKVDLSAITLDPLATSPISQELANILLLSDTKRLPPDHTNRSEQLKTLITKEFGPENTAFSTVLVNIYDTTAVTLLFDGKPKSKKLNTITNPENFAKSIGYLAETNQPKQRIEANKDQCSTVGKDPKQLPSKEELKEHIKQGPCKKVG</sequence>
<dbReference type="Gene3D" id="3.90.150.10">
    <property type="entry name" value="Variant Surface Glycoprotein, subunit A domain 1"/>
    <property type="match status" value="1"/>
</dbReference>
<feature type="compositionally biased region" description="Polar residues" evidence="1">
    <location>
        <begin position="30"/>
        <end position="45"/>
    </location>
</feature>
<feature type="region of interest" description="Disordered" evidence="1">
    <location>
        <begin position="180"/>
        <end position="221"/>
    </location>
</feature>
<evidence type="ECO:0000313" key="2">
    <source>
        <dbReference type="EMBL" id="ARB51028.1"/>
    </source>
</evidence>
<proteinExistence type="predicted"/>
<dbReference type="VEuPathDB" id="TriTrypDB:Tb927.11.18220"/>
<reference evidence="2" key="1">
    <citation type="submission" date="2016-12" db="EMBL/GenBank/DDBJ databases">
        <title>Extending the VSGnome of Trypanosoma brucei strain TREU927.</title>
        <authorList>
            <person name="Cross G.A."/>
        </authorList>
    </citation>
    <scope>NUCLEOTIDE SEQUENCE</scope>
    <source>
        <strain evidence="2">Tb927.99.2147</strain>
    </source>
</reference>
<dbReference type="AlphaFoldDB" id="A0A1V0FYR6"/>
<dbReference type="SUPFAM" id="SSF58087">
    <property type="entry name" value="Variant surface glycoprotein (N-terminal domain)"/>
    <property type="match status" value="1"/>
</dbReference>
<accession>A0A1V0FYR6</accession>
<dbReference type="Gene3D" id="1.10.470.10">
    <property type="entry name" value="Variant Surface Glycoprotein, subunit A, domain 2"/>
    <property type="match status" value="1"/>
</dbReference>